<comment type="cofactor">
    <cofactor evidence="8">
        <name>Mg(2+)</name>
        <dbReference type="ChEBI" id="CHEBI:18420"/>
    </cofactor>
    <cofactor evidence="8">
        <name>Mn(2+)</name>
        <dbReference type="ChEBI" id="CHEBI:29035"/>
    </cofactor>
</comment>
<dbReference type="EC" id="2.7.7.-" evidence="8"/>
<gene>
    <name evidence="8" type="primary">ydiU</name>
    <name evidence="8" type="synonym">selO</name>
    <name evidence="9" type="ORF">CWE06_11375</name>
</gene>
<evidence type="ECO:0000256" key="1">
    <source>
        <dbReference type="ARBA" id="ARBA00009747"/>
    </source>
</evidence>
<reference evidence="9 10" key="1">
    <citation type="journal article" date="2011" name="Front. Microbiol.">
        <title>Genomic signatures of strain selection and enhancement in Bacillus atrophaeus var. globigii, a historical biowarfare simulant.</title>
        <authorList>
            <person name="Gibbons H.S."/>
            <person name="Broomall S.M."/>
            <person name="McNew L.A."/>
            <person name="Daligault H."/>
            <person name="Chapman C."/>
            <person name="Bruce D."/>
            <person name="Karavis M."/>
            <person name="Krepps M."/>
            <person name="McGregor P.A."/>
            <person name="Hong C."/>
            <person name="Park K.H."/>
            <person name="Akmal A."/>
            <person name="Feldman A."/>
            <person name="Lin J.S."/>
            <person name="Chang W.E."/>
            <person name="Higgs B.W."/>
            <person name="Demirev P."/>
            <person name="Lindquist J."/>
            <person name="Liem A."/>
            <person name="Fochler E."/>
            <person name="Read T.D."/>
            <person name="Tapia R."/>
            <person name="Johnson S."/>
            <person name="Bishop-Lilly K.A."/>
            <person name="Detter C."/>
            <person name="Han C."/>
            <person name="Sozhamannan S."/>
            <person name="Rosenzweig C.N."/>
            <person name="Skowronski E.W."/>
        </authorList>
    </citation>
    <scope>NUCLEOTIDE SEQUENCE [LARGE SCALE GENOMIC DNA]</scope>
    <source>
        <strain evidence="9 10">AK5</strain>
    </source>
</reference>
<dbReference type="NCBIfam" id="NF000658">
    <property type="entry name" value="PRK00029.1"/>
    <property type="match status" value="1"/>
</dbReference>
<dbReference type="RefSeq" id="WP_126794314.1">
    <property type="nucleotide sequence ID" value="NZ_PIPI01000010.1"/>
</dbReference>
<feature type="binding site" evidence="8">
    <location>
        <position position="262"/>
    </location>
    <ligand>
        <name>Mg(2+)</name>
        <dbReference type="ChEBI" id="CHEBI:18420"/>
    </ligand>
</feature>
<comment type="function">
    <text evidence="8">Nucleotidyltransferase involved in the post-translational modification of proteins. It can catalyze the addition of adenosine monophosphate (AMP) or uridine monophosphate (UMP) to a protein, resulting in modifications known as AMPylation and UMPylation.</text>
</comment>
<dbReference type="OrthoDB" id="9776281at2"/>
<dbReference type="GO" id="GO:0070733">
    <property type="term" value="F:AMPylase activity"/>
    <property type="evidence" value="ECO:0007669"/>
    <property type="project" value="UniProtKB-EC"/>
</dbReference>
<name>A0A432VQ00_9GAMM</name>
<protein>
    <recommendedName>
        <fullName evidence="8">Protein nucleotidyltransferase YdiU</fullName>
        <ecNumber evidence="8">2.7.7.-</ecNumber>
    </recommendedName>
    <alternativeName>
        <fullName evidence="8">Protein adenylyltransferase YdiU</fullName>
        <ecNumber evidence="8">2.7.7.108</ecNumber>
    </alternativeName>
    <alternativeName>
        <fullName evidence="8">Protein uridylyltransferase YdiU</fullName>
        <ecNumber evidence="8">2.7.7.-</ecNumber>
    </alternativeName>
</protein>
<feature type="binding site" evidence="8">
    <location>
        <position position="123"/>
    </location>
    <ligand>
        <name>ATP</name>
        <dbReference type="ChEBI" id="CHEBI:30616"/>
    </ligand>
</feature>
<comment type="catalytic activity">
    <reaction evidence="8">
        <text>L-tyrosyl-[protein] + UTP = O-(5'-uridylyl)-L-tyrosyl-[protein] + diphosphate</text>
        <dbReference type="Rhea" id="RHEA:83887"/>
        <dbReference type="Rhea" id="RHEA-COMP:10136"/>
        <dbReference type="Rhea" id="RHEA-COMP:20238"/>
        <dbReference type="ChEBI" id="CHEBI:33019"/>
        <dbReference type="ChEBI" id="CHEBI:46398"/>
        <dbReference type="ChEBI" id="CHEBI:46858"/>
        <dbReference type="ChEBI" id="CHEBI:90602"/>
    </reaction>
</comment>
<comment type="catalytic activity">
    <reaction evidence="8">
        <text>L-tyrosyl-[protein] + ATP = O-(5'-adenylyl)-L-tyrosyl-[protein] + diphosphate</text>
        <dbReference type="Rhea" id="RHEA:54288"/>
        <dbReference type="Rhea" id="RHEA-COMP:10136"/>
        <dbReference type="Rhea" id="RHEA-COMP:13846"/>
        <dbReference type="ChEBI" id="CHEBI:30616"/>
        <dbReference type="ChEBI" id="CHEBI:33019"/>
        <dbReference type="ChEBI" id="CHEBI:46858"/>
        <dbReference type="ChEBI" id="CHEBI:83624"/>
        <dbReference type="EC" id="2.7.7.108"/>
    </reaction>
</comment>
<dbReference type="Proteomes" id="UP000288212">
    <property type="component" value="Unassembled WGS sequence"/>
</dbReference>
<evidence type="ECO:0000256" key="5">
    <source>
        <dbReference type="ARBA" id="ARBA00022741"/>
    </source>
</evidence>
<comment type="catalytic activity">
    <reaction evidence="8">
        <text>L-seryl-[protein] + UTP = O-(5'-uridylyl)-L-seryl-[protein] + diphosphate</text>
        <dbReference type="Rhea" id="RHEA:64604"/>
        <dbReference type="Rhea" id="RHEA-COMP:9863"/>
        <dbReference type="Rhea" id="RHEA-COMP:16635"/>
        <dbReference type="ChEBI" id="CHEBI:29999"/>
        <dbReference type="ChEBI" id="CHEBI:33019"/>
        <dbReference type="ChEBI" id="CHEBI:46398"/>
        <dbReference type="ChEBI" id="CHEBI:156051"/>
    </reaction>
</comment>
<dbReference type="Pfam" id="PF02696">
    <property type="entry name" value="SelO"/>
    <property type="match status" value="1"/>
</dbReference>
<feature type="binding site" evidence="8">
    <location>
        <position position="253"/>
    </location>
    <ligand>
        <name>Mg(2+)</name>
        <dbReference type="ChEBI" id="CHEBI:18420"/>
    </ligand>
</feature>
<evidence type="ECO:0000313" key="9">
    <source>
        <dbReference type="EMBL" id="RUO18245.1"/>
    </source>
</evidence>
<feature type="binding site" evidence="8">
    <location>
        <position position="87"/>
    </location>
    <ligand>
        <name>ATP</name>
        <dbReference type="ChEBI" id="CHEBI:30616"/>
    </ligand>
</feature>
<comment type="similarity">
    <text evidence="1 8">Belongs to the SELO family.</text>
</comment>
<keyword evidence="2 8" id="KW-0808">Transferase</keyword>
<feature type="binding site" evidence="8">
    <location>
        <position position="90"/>
    </location>
    <ligand>
        <name>ATP</name>
        <dbReference type="ChEBI" id="CHEBI:30616"/>
    </ligand>
</feature>
<keyword evidence="10" id="KW-1185">Reference proteome</keyword>
<dbReference type="InterPro" id="IPR003846">
    <property type="entry name" value="SelO"/>
</dbReference>
<evidence type="ECO:0000256" key="8">
    <source>
        <dbReference type="HAMAP-Rule" id="MF_00692"/>
    </source>
</evidence>
<keyword evidence="7 8" id="KW-0460">Magnesium</keyword>
<proteinExistence type="inferred from homology"/>
<feature type="active site" description="Proton acceptor" evidence="8">
    <location>
        <position position="252"/>
    </location>
</feature>
<feature type="binding site" evidence="8">
    <location>
        <position position="181"/>
    </location>
    <ligand>
        <name>ATP</name>
        <dbReference type="ChEBI" id="CHEBI:30616"/>
    </ligand>
</feature>
<keyword evidence="5 8" id="KW-0547">Nucleotide-binding</keyword>
<evidence type="ECO:0000256" key="7">
    <source>
        <dbReference type="ARBA" id="ARBA00022842"/>
    </source>
</evidence>
<evidence type="ECO:0000313" key="10">
    <source>
        <dbReference type="Proteomes" id="UP000288212"/>
    </source>
</evidence>
<keyword evidence="4 8" id="KW-0479">Metal-binding</keyword>
<dbReference type="EMBL" id="PIPI01000010">
    <property type="protein sequence ID" value="RUO18245.1"/>
    <property type="molecule type" value="Genomic_DNA"/>
</dbReference>
<dbReference type="AlphaFoldDB" id="A0A432VQ00"/>
<comment type="catalytic activity">
    <reaction evidence="8">
        <text>L-threonyl-[protein] + ATP = 3-O-(5'-adenylyl)-L-threonyl-[protein] + diphosphate</text>
        <dbReference type="Rhea" id="RHEA:54292"/>
        <dbReference type="Rhea" id="RHEA-COMP:11060"/>
        <dbReference type="Rhea" id="RHEA-COMP:13847"/>
        <dbReference type="ChEBI" id="CHEBI:30013"/>
        <dbReference type="ChEBI" id="CHEBI:30616"/>
        <dbReference type="ChEBI" id="CHEBI:33019"/>
        <dbReference type="ChEBI" id="CHEBI:138113"/>
        <dbReference type="EC" id="2.7.7.108"/>
    </reaction>
</comment>
<feature type="binding site" evidence="8">
    <location>
        <position position="122"/>
    </location>
    <ligand>
        <name>ATP</name>
        <dbReference type="ChEBI" id="CHEBI:30616"/>
    </ligand>
</feature>
<comment type="caution">
    <text evidence="9">The sequence shown here is derived from an EMBL/GenBank/DDBJ whole genome shotgun (WGS) entry which is preliminary data.</text>
</comment>
<keyword evidence="6 8" id="KW-0067">ATP-binding</keyword>
<comment type="catalytic activity">
    <reaction evidence="8">
        <text>L-seryl-[protein] + ATP = 3-O-(5'-adenylyl)-L-seryl-[protein] + diphosphate</text>
        <dbReference type="Rhea" id="RHEA:58120"/>
        <dbReference type="Rhea" id="RHEA-COMP:9863"/>
        <dbReference type="Rhea" id="RHEA-COMP:15073"/>
        <dbReference type="ChEBI" id="CHEBI:29999"/>
        <dbReference type="ChEBI" id="CHEBI:30616"/>
        <dbReference type="ChEBI" id="CHEBI:33019"/>
        <dbReference type="ChEBI" id="CHEBI:142516"/>
        <dbReference type="EC" id="2.7.7.108"/>
    </reaction>
</comment>
<dbReference type="GO" id="GO:0005524">
    <property type="term" value="F:ATP binding"/>
    <property type="evidence" value="ECO:0007669"/>
    <property type="project" value="UniProtKB-UniRule"/>
</dbReference>
<accession>A0A432VQ00</accession>
<feature type="binding site" evidence="8">
    <location>
        <position position="262"/>
    </location>
    <ligand>
        <name>ATP</name>
        <dbReference type="ChEBI" id="CHEBI:30616"/>
    </ligand>
</feature>
<dbReference type="EC" id="2.7.7.108" evidence="8"/>
<organism evidence="9 10">
    <name type="scientific">Aliidiomarina haloalkalitolerans</name>
    <dbReference type="NCBI Taxonomy" id="859059"/>
    <lineage>
        <taxon>Bacteria</taxon>
        <taxon>Pseudomonadati</taxon>
        <taxon>Pseudomonadota</taxon>
        <taxon>Gammaproteobacteria</taxon>
        <taxon>Alteromonadales</taxon>
        <taxon>Idiomarinaceae</taxon>
        <taxon>Aliidiomarina</taxon>
    </lineage>
</organism>
<evidence type="ECO:0000256" key="2">
    <source>
        <dbReference type="ARBA" id="ARBA00022679"/>
    </source>
</evidence>
<comment type="catalytic activity">
    <reaction evidence="8">
        <text>L-histidyl-[protein] + UTP = N(tele)-(5'-uridylyl)-L-histidyl-[protein] + diphosphate</text>
        <dbReference type="Rhea" id="RHEA:83891"/>
        <dbReference type="Rhea" id="RHEA-COMP:9745"/>
        <dbReference type="Rhea" id="RHEA-COMP:20239"/>
        <dbReference type="ChEBI" id="CHEBI:29979"/>
        <dbReference type="ChEBI" id="CHEBI:33019"/>
        <dbReference type="ChEBI" id="CHEBI:46398"/>
        <dbReference type="ChEBI" id="CHEBI:233474"/>
    </reaction>
</comment>
<evidence type="ECO:0000256" key="3">
    <source>
        <dbReference type="ARBA" id="ARBA00022695"/>
    </source>
</evidence>
<dbReference type="GO" id="GO:0000287">
    <property type="term" value="F:magnesium ion binding"/>
    <property type="evidence" value="ECO:0007669"/>
    <property type="project" value="UniProtKB-UniRule"/>
</dbReference>
<keyword evidence="8" id="KW-0464">Manganese</keyword>
<feature type="binding site" evidence="8">
    <location>
        <position position="174"/>
    </location>
    <ligand>
        <name>ATP</name>
        <dbReference type="ChEBI" id="CHEBI:30616"/>
    </ligand>
</feature>
<feature type="binding site" evidence="8">
    <location>
        <position position="89"/>
    </location>
    <ligand>
        <name>ATP</name>
        <dbReference type="ChEBI" id="CHEBI:30616"/>
    </ligand>
</feature>
<dbReference type="GO" id="GO:0030145">
    <property type="term" value="F:manganese ion binding"/>
    <property type="evidence" value="ECO:0007669"/>
    <property type="project" value="UniProtKB-UniRule"/>
</dbReference>
<dbReference type="PANTHER" id="PTHR32057">
    <property type="entry name" value="PROTEIN ADENYLYLTRANSFERASE SELO, MITOCHONDRIAL"/>
    <property type="match status" value="1"/>
</dbReference>
<sequence length="520" mass="57316">MTAFTVQHSLFDLGSFFTQPASPKAVQAPQWIAFNQTLAEQLQLPAELHATQTGLSVWSGNHVPEWAKPRAHAYAGHQFGNLVPQLGDGRALLLAEIIDKHGKHWDVQLKGAGPTPFSRGGDGRSAIGPVLREYLLSESMFVLGVPTTRALAAVASGELVFRDQGGVPGAVFTRVASSHLRIGSFQFASLHGGAEKVKQLADYAIARHYPELQDRTGIERYLAFLHAVAMKQAELISQWLRVGFIHGVMNTDNTSICGETIDYGPAAFLDSYHPQKVFSSIDRRGRYAFSSQPAIAQWNLARLAECLLPLLTVAPESNDEASAKAARENAIAVATRVLDEYSARAQALWLSTMASKMGIEHAQAEDDTLIQDFLVVLQTHDVDYTQAFWQLANELIENSGESASGESVLVEPTAPAASLFAKPDDYLAWRQRWLQRLSDNQRSVHDTVNAMRSVNPALIPRNHRIAEAITEVEESGSLKRFYTLLNAWKTPYHMPTSELELELYQAPSKAEEVQRTFCGT</sequence>
<dbReference type="PANTHER" id="PTHR32057:SF14">
    <property type="entry name" value="PROTEIN ADENYLYLTRANSFERASE SELO, MITOCHONDRIAL"/>
    <property type="match status" value="1"/>
</dbReference>
<evidence type="ECO:0000256" key="4">
    <source>
        <dbReference type="ARBA" id="ARBA00022723"/>
    </source>
</evidence>
<evidence type="ECO:0000256" key="6">
    <source>
        <dbReference type="ARBA" id="ARBA00022840"/>
    </source>
</evidence>
<dbReference type="HAMAP" id="MF_00692">
    <property type="entry name" value="SelO"/>
    <property type="match status" value="1"/>
</dbReference>
<keyword evidence="3 8" id="KW-0548">Nucleotidyltransferase</keyword>
<feature type="binding site" evidence="8">
    <location>
        <position position="110"/>
    </location>
    <ligand>
        <name>ATP</name>
        <dbReference type="ChEBI" id="CHEBI:30616"/>
    </ligand>
</feature>